<dbReference type="Proteomes" id="UP000190027">
    <property type="component" value="Unassembled WGS sequence"/>
</dbReference>
<feature type="domain" description="Methyl-accepting transducer" evidence="7">
    <location>
        <begin position="177"/>
        <end position="413"/>
    </location>
</feature>
<feature type="compositionally biased region" description="Basic and acidic residues" evidence="5">
    <location>
        <begin position="446"/>
        <end position="470"/>
    </location>
</feature>
<dbReference type="Gene3D" id="1.10.287.950">
    <property type="entry name" value="Methyl-accepting chemotaxis protein"/>
    <property type="match status" value="1"/>
</dbReference>
<dbReference type="GO" id="GO:0004888">
    <property type="term" value="F:transmembrane signaling receptor activity"/>
    <property type="evidence" value="ECO:0007669"/>
    <property type="project" value="InterPro"/>
</dbReference>
<keyword evidence="1 3" id="KW-0807">Transducer</keyword>
<evidence type="ECO:0000313" key="8">
    <source>
        <dbReference type="EMBL" id="SKA82488.1"/>
    </source>
</evidence>
<feature type="compositionally biased region" description="Polar residues" evidence="5">
    <location>
        <begin position="506"/>
        <end position="515"/>
    </location>
</feature>
<evidence type="ECO:0000259" key="7">
    <source>
        <dbReference type="PROSITE" id="PS50111"/>
    </source>
</evidence>
<dbReference type="GO" id="GO:0006935">
    <property type="term" value="P:chemotaxis"/>
    <property type="evidence" value="ECO:0007669"/>
    <property type="project" value="InterPro"/>
</dbReference>
<gene>
    <name evidence="8" type="ORF">SAMN02745704_01564</name>
</gene>
<dbReference type="GO" id="GO:0007165">
    <property type="term" value="P:signal transduction"/>
    <property type="evidence" value="ECO:0007669"/>
    <property type="project" value="UniProtKB-KW"/>
</dbReference>
<keyword evidence="6" id="KW-1133">Transmembrane helix</keyword>
<dbReference type="AlphaFoldDB" id="A0A1T4X036"/>
<dbReference type="SUPFAM" id="SSF58104">
    <property type="entry name" value="Methyl-accepting chemotaxis protein (MCP) signaling domain"/>
    <property type="match status" value="1"/>
</dbReference>
<evidence type="ECO:0000313" key="9">
    <source>
        <dbReference type="Proteomes" id="UP000190027"/>
    </source>
</evidence>
<dbReference type="RefSeq" id="WP_078717125.1">
    <property type="nucleotide sequence ID" value="NZ_FUYC01000005.1"/>
</dbReference>
<protein>
    <submittedName>
        <fullName evidence="8">Methyl-accepting chemotaxis protein</fullName>
    </submittedName>
</protein>
<dbReference type="PROSITE" id="PS50111">
    <property type="entry name" value="CHEMOTAXIS_TRANSDUC_2"/>
    <property type="match status" value="1"/>
</dbReference>
<name>A0A1T4X036_9BACT</name>
<evidence type="ECO:0000256" key="5">
    <source>
        <dbReference type="SAM" id="MobiDB-lite"/>
    </source>
</evidence>
<feature type="region of interest" description="Disordered" evidence="5">
    <location>
        <begin position="446"/>
        <end position="522"/>
    </location>
</feature>
<dbReference type="Pfam" id="PF00672">
    <property type="entry name" value="HAMP"/>
    <property type="match status" value="1"/>
</dbReference>
<keyword evidence="4" id="KW-0175">Coiled coil</keyword>
<evidence type="ECO:0000256" key="6">
    <source>
        <dbReference type="SAM" id="Phobius"/>
    </source>
</evidence>
<dbReference type="PANTHER" id="PTHR32089">
    <property type="entry name" value="METHYL-ACCEPTING CHEMOTAXIS PROTEIN MCPB"/>
    <property type="match status" value="1"/>
</dbReference>
<keyword evidence="6" id="KW-0812">Transmembrane</keyword>
<feature type="coiled-coil region" evidence="4">
    <location>
        <begin position="135"/>
        <end position="219"/>
    </location>
</feature>
<dbReference type="PRINTS" id="PR00260">
    <property type="entry name" value="CHEMTRNSDUCR"/>
</dbReference>
<evidence type="ECO:0000256" key="2">
    <source>
        <dbReference type="ARBA" id="ARBA00029447"/>
    </source>
</evidence>
<dbReference type="OrthoDB" id="5438492at2"/>
<keyword evidence="9" id="KW-1185">Reference proteome</keyword>
<dbReference type="PANTHER" id="PTHR32089:SF112">
    <property type="entry name" value="LYSOZYME-LIKE PROTEIN-RELATED"/>
    <property type="match status" value="1"/>
</dbReference>
<comment type="similarity">
    <text evidence="2">Belongs to the methyl-accepting chemotaxis (MCP) protein family.</text>
</comment>
<reference evidence="8 9" key="1">
    <citation type="submission" date="2017-02" db="EMBL/GenBank/DDBJ databases">
        <authorList>
            <person name="Peterson S.W."/>
        </authorList>
    </citation>
    <scope>NUCLEOTIDE SEQUENCE [LARGE SCALE GENOMIC DNA]</scope>
    <source>
        <strain evidence="8 9">DSM 16080</strain>
    </source>
</reference>
<dbReference type="InterPro" id="IPR004090">
    <property type="entry name" value="Chemotax_Me-accpt_rcpt"/>
</dbReference>
<feature type="transmembrane region" description="Helical" evidence="6">
    <location>
        <begin position="54"/>
        <end position="75"/>
    </location>
</feature>
<dbReference type="InterPro" id="IPR004089">
    <property type="entry name" value="MCPsignal_dom"/>
</dbReference>
<keyword evidence="6" id="KW-0472">Membrane</keyword>
<feature type="compositionally biased region" description="Polar residues" evidence="5">
    <location>
        <begin position="476"/>
        <end position="488"/>
    </location>
</feature>
<dbReference type="GO" id="GO:0016020">
    <property type="term" value="C:membrane"/>
    <property type="evidence" value="ECO:0007669"/>
    <property type="project" value="InterPro"/>
</dbReference>
<organism evidence="8 9">
    <name type="scientific">Paucidesulfovibrio gracilis DSM 16080</name>
    <dbReference type="NCBI Taxonomy" id="1121449"/>
    <lineage>
        <taxon>Bacteria</taxon>
        <taxon>Pseudomonadati</taxon>
        <taxon>Thermodesulfobacteriota</taxon>
        <taxon>Desulfovibrionia</taxon>
        <taxon>Desulfovibrionales</taxon>
        <taxon>Desulfovibrionaceae</taxon>
        <taxon>Paucidesulfovibrio</taxon>
    </lineage>
</organism>
<sequence length="522" mass="56171">MPSADVEERSGRFWWTRVGLRAWLLACGAGVLPPIAAGLLGYAAGRGSLAGGWWLAFVAALSGVLVVTAVVGVLLRRIICLPLRDIREACRSAAQGRFDRLPEEGHPHELGEIGQSLRDVFHSVQQDGNDAEAMRKQAFKEAHKAARALRRAEREARRAETAHAEGLEAAASRLERVVEDLRRTAGTVLDVEREAGHAVREQRRELSEAAELVERVSEAATGVAVNASRAEEFSQDVLERVEHGSELASRSHEAVARLERSYDALTENMARLARETTSIEQVISVISDIADQTNLLALNAAIEAARAGDAGRGFAVVADEVRKLAEKTMNATGEVGRIVDSVRVAAKDNIQGIRDAGGAMGVVRELVRDSGDALKQIETVTRDAEVQVRDIASAVEVQAEDAGRIRRMIESTCAVSDGTVQATAQSCRALESVTNGVEELQGIVEGLRRDGSERSGEKPPREADTAERSARRVRTSSKQAVSSGSSEMQPVGRSRKSNAEPRESSECSSMTSGKPSWQPAPA</sequence>
<dbReference type="CDD" id="cd11386">
    <property type="entry name" value="MCP_signal"/>
    <property type="match status" value="1"/>
</dbReference>
<dbReference type="Pfam" id="PF00015">
    <property type="entry name" value="MCPsignal"/>
    <property type="match status" value="1"/>
</dbReference>
<dbReference type="SMART" id="SM00283">
    <property type="entry name" value="MA"/>
    <property type="match status" value="1"/>
</dbReference>
<evidence type="ECO:0000256" key="3">
    <source>
        <dbReference type="PROSITE-ProRule" id="PRU00284"/>
    </source>
</evidence>
<dbReference type="EMBL" id="FUYC01000005">
    <property type="protein sequence ID" value="SKA82488.1"/>
    <property type="molecule type" value="Genomic_DNA"/>
</dbReference>
<evidence type="ECO:0000256" key="4">
    <source>
        <dbReference type="SAM" id="Coils"/>
    </source>
</evidence>
<dbReference type="STRING" id="1121449.SAMN02745704_01564"/>
<dbReference type="Gene3D" id="6.10.340.10">
    <property type="match status" value="1"/>
</dbReference>
<accession>A0A1T4X036</accession>
<feature type="transmembrane region" description="Helical" evidence="6">
    <location>
        <begin position="20"/>
        <end position="42"/>
    </location>
</feature>
<dbReference type="InterPro" id="IPR003660">
    <property type="entry name" value="HAMP_dom"/>
</dbReference>
<evidence type="ECO:0000256" key="1">
    <source>
        <dbReference type="ARBA" id="ARBA00023224"/>
    </source>
</evidence>
<proteinExistence type="inferred from homology"/>